<reference evidence="1 2" key="1">
    <citation type="journal article" date="2017" name="BMC Genomics">
        <title>Genomic analysis of methanogenic archaea reveals a shift towards energy conservation.</title>
        <authorList>
            <person name="Gilmore S.P."/>
            <person name="Henske J.K."/>
            <person name="Sexton J.A."/>
            <person name="Solomon K.V."/>
            <person name="Seppala S."/>
            <person name="Yoo J.I."/>
            <person name="Huyett L.M."/>
            <person name="Pressman A."/>
            <person name="Cogan J.Z."/>
            <person name="Kivenson V."/>
            <person name="Peng X."/>
            <person name="Tan Y."/>
            <person name="Valentine D.L."/>
            <person name="O'Malley M.A."/>
        </authorList>
    </citation>
    <scope>NUCLEOTIDE SEQUENCE [LARGE SCALE GENOMIC DNA]</scope>
    <source>
        <strain evidence="1 2">XII</strain>
    </source>
</reference>
<comment type="caution">
    <text evidence="1">The sequence shown here is derived from an EMBL/GenBank/DDBJ whole genome shotgun (WGS) entry which is preliminary data.</text>
</comment>
<evidence type="ECO:0000313" key="1">
    <source>
        <dbReference type="EMBL" id="PAV09107.1"/>
    </source>
</evidence>
<name>A0AAX0Q7V3_9EURY</name>
<dbReference type="Proteomes" id="UP000243820">
    <property type="component" value="Unassembled WGS sequence"/>
</dbReference>
<organism evidence="1 2">
    <name type="scientific">Methanocorpusculum parvum</name>
    <dbReference type="NCBI Taxonomy" id="2193"/>
    <lineage>
        <taxon>Archaea</taxon>
        <taxon>Methanobacteriati</taxon>
        <taxon>Methanobacteriota</taxon>
        <taxon>Stenosarchaea group</taxon>
        <taxon>Methanomicrobia</taxon>
        <taxon>Methanomicrobiales</taxon>
        <taxon>Methanocorpusculaceae</taxon>
        <taxon>Methanocorpusculum</taxon>
    </lineage>
</organism>
<accession>A0AAX0Q7V3</accession>
<evidence type="ECO:0000313" key="2">
    <source>
        <dbReference type="Proteomes" id="UP000243820"/>
    </source>
</evidence>
<proteinExistence type="predicted"/>
<gene>
    <name evidence="1" type="ORF">ASJ83_01710</name>
</gene>
<sequence>MWSQEKNQPRIGANRKSEICSPLRVFDPRLNPPFGRGESDLLILTLARRVFQPRRLVPSSGPFGQILSVPRHLLKEIFREYFNEKEGEKLLSGAAGAATGFARTIPMRDEQDSEAVLRK</sequence>
<protein>
    <submittedName>
        <fullName evidence="1">Uncharacterized protein</fullName>
    </submittedName>
</protein>
<dbReference type="AlphaFoldDB" id="A0AAX0Q7V3"/>
<dbReference type="EMBL" id="LMVO01000023">
    <property type="protein sequence ID" value="PAV09107.1"/>
    <property type="molecule type" value="Genomic_DNA"/>
</dbReference>
<keyword evidence="2" id="KW-1185">Reference proteome</keyword>